<organism evidence="1 2">
    <name type="scientific">Ectopseudomonas oleovorans</name>
    <name type="common">Pseudomonas oleovorans</name>
    <dbReference type="NCBI Taxonomy" id="301"/>
    <lineage>
        <taxon>Bacteria</taxon>
        <taxon>Pseudomonadati</taxon>
        <taxon>Pseudomonadota</taxon>
        <taxon>Gammaproteobacteria</taxon>
        <taxon>Pseudomonadales</taxon>
        <taxon>Pseudomonadaceae</taxon>
        <taxon>Ectopseudomonas</taxon>
    </lineage>
</organism>
<reference evidence="1 2" key="1">
    <citation type="submission" date="2018-04" db="EMBL/GenBank/DDBJ databases">
        <title>Pseudomonas sp. nov., isolated from mangrove soil.</title>
        <authorList>
            <person name="Chen C."/>
        </authorList>
    </citation>
    <scope>NUCLEOTIDE SEQUENCE [LARGE SCALE GENOMIC DNA]</scope>
    <source>
        <strain evidence="1 2">JCM 14246</strain>
    </source>
</reference>
<sequence length="80" mass="8589">MSTSAAKSAREGLASRGRLGFEAIGRPAGRWSERMDAAASTFEDVLKKPAIVTPAKAGAQIIRWFWMPACAGMTIFSVFP</sequence>
<dbReference type="EMBL" id="QASO01000118">
    <property type="protein sequence ID" value="PTU77405.1"/>
    <property type="molecule type" value="Genomic_DNA"/>
</dbReference>
<gene>
    <name evidence="1" type="ORF">DBO86_20045</name>
</gene>
<comment type="caution">
    <text evidence="1">The sequence shown here is derived from an EMBL/GenBank/DDBJ whole genome shotgun (WGS) entry which is preliminary data.</text>
</comment>
<evidence type="ECO:0000313" key="1">
    <source>
        <dbReference type="EMBL" id="PTU77405.1"/>
    </source>
</evidence>
<protein>
    <submittedName>
        <fullName evidence="1">Uncharacterized protein</fullName>
    </submittedName>
</protein>
<keyword evidence="2" id="KW-1185">Reference proteome</keyword>
<proteinExistence type="predicted"/>
<dbReference type="AlphaFoldDB" id="A0A2T5PI29"/>
<evidence type="ECO:0000313" key="2">
    <source>
        <dbReference type="Proteomes" id="UP000244052"/>
    </source>
</evidence>
<name>A0A2T5PI29_ECTOL</name>
<accession>A0A2T5PI29</accession>
<dbReference type="Proteomes" id="UP000244052">
    <property type="component" value="Unassembled WGS sequence"/>
</dbReference>